<keyword evidence="2" id="KW-1185">Reference proteome</keyword>
<comment type="caution">
    <text evidence="1">The sequence shown here is derived from an EMBL/GenBank/DDBJ whole genome shotgun (WGS) entry which is preliminary data.</text>
</comment>
<evidence type="ECO:0000313" key="1">
    <source>
        <dbReference type="EMBL" id="KFE53316.1"/>
    </source>
</evidence>
<organism evidence="1 2">
    <name type="scientific">Pseudomonas syringae</name>
    <dbReference type="NCBI Taxonomy" id="317"/>
    <lineage>
        <taxon>Bacteria</taxon>
        <taxon>Pseudomonadati</taxon>
        <taxon>Pseudomonadota</taxon>
        <taxon>Gammaproteobacteria</taxon>
        <taxon>Pseudomonadales</taxon>
        <taxon>Pseudomonadaceae</taxon>
        <taxon>Pseudomonas</taxon>
    </lineage>
</organism>
<gene>
    <name evidence="1" type="ORF">IV01_20520</name>
</gene>
<evidence type="ECO:0000313" key="2">
    <source>
        <dbReference type="Proteomes" id="UP000028631"/>
    </source>
</evidence>
<dbReference type="AlphaFoldDB" id="A0A085VD03"/>
<sequence length="77" mass="8226">MTTKIMQITPCSGWNYIHKDGHSGKLYIHPVAAWALLESGEVVGLVPGDMKDATTPGKIAQLVQPPAVGGYYAPMES</sequence>
<dbReference type="EMBL" id="JPQU01000063">
    <property type="protein sequence ID" value="KFE53316.1"/>
    <property type="molecule type" value="Genomic_DNA"/>
</dbReference>
<dbReference type="OrthoDB" id="6911894at2"/>
<dbReference type="RefSeq" id="WP_032630624.1">
    <property type="nucleotide sequence ID" value="NZ_JPQU01000063.1"/>
</dbReference>
<dbReference type="Proteomes" id="UP000028631">
    <property type="component" value="Unassembled WGS sequence"/>
</dbReference>
<accession>A0A085VD03</accession>
<reference evidence="1 2" key="1">
    <citation type="submission" date="2014-07" db="EMBL/GenBank/DDBJ databases">
        <title>Draft Genome Sequences of Environmental Pseudomonas syringae strains.</title>
        <authorList>
            <person name="Baltrus D.A."/>
            <person name="Berge O."/>
            <person name="Morris C."/>
        </authorList>
    </citation>
    <scope>NUCLEOTIDE SEQUENCE [LARGE SCALE GENOMIC DNA]</scope>
    <source>
        <strain evidence="1 2">GAW0119</strain>
    </source>
</reference>
<name>A0A085VD03_PSESX</name>
<dbReference type="PATRIC" id="fig|317.175.peg.4283"/>
<proteinExistence type="predicted"/>
<protein>
    <submittedName>
        <fullName evidence="1">Uncharacterized protein</fullName>
    </submittedName>
</protein>